<gene>
    <name evidence="6" type="ORF">SAMN04487909_111164</name>
</gene>
<dbReference type="RefSeq" id="WP_052812288.1">
    <property type="nucleotide sequence ID" value="NZ_BJOA01000207.1"/>
</dbReference>
<evidence type="ECO:0000313" key="6">
    <source>
        <dbReference type="EMBL" id="SDJ08921.1"/>
    </source>
</evidence>
<feature type="transmembrane region" description="Helical" evidence="5">
    <location>
        <begin position="61"/>
        <end position="83"/>
    </location>
</feature>
<organism evidence="6 7">
    <name type="scientific">Aneurinibacillus migulanus</name>
    <name type="common">Bacillus migulanus</name>
    <dbReference type="NCBI Taxonomy" id="47500"/>
    <lineage>
        <taxon>Bacteria</taxon>
        <taxon>Bacillati</taxon>
        <taxon>Bacillota</taxon>
        <taxon>Bacilli</taxon>
        <taxon>Bacillales</taxon>
        <taxon>Paenibacillaceae</taxon>
        <taxon>Aneurinibacillus group</taxon>
        <taxon>Aneurinibacillus</taxon>
    </lineage>
</organism>
<proteinExistence type="predicted"/>
<dbReference type="GO" id="GO:0016020">
    <property type="term" value="C:membrane"/>
    <property type="evidence" value="ECO:0007669"/>
    <property type="project" value="UniProtKB-SubCell"/>
</dbReference>
<evidence type="ECO:0000256" key="2">
    <source>
        <dbReference type="ARBA" id="ARBA00022692"/>
    </source>
</evidence>
<dbReference type="InterPro" id="IPR050367">
    <property type="entry name" value="APC_superfamily"/>
</dbReference>
<dbReference type="Proteomes" id="UP000182836">
    <property type="component" value="Unassembled WGS sequence"/>
</dbReference>
<evidence type="ECO:0000256" key="4">
    <source>
        <dbReference type="ARBA" id="ARBA00023136"/>
    </source>
</evidence>
<dbReference type="Gene3D" id="1.20.1740.10">
    <property type="entry name" value="Amino acid/polyamine transporter I"/>
    <property type="match status" value="1"/>
</dbReference>
<dbReference type="PANTHER" id="PTHR42770:SF8">
    <property type="entry name" value="PUTRESCINE IMPORTER PUUP"/>
    <property type="match status" value="1"/>
</dbReference>
<protein>
    <submittedName>
        <fullName evidence="6">Amino acid permease</fullName>
    </submittedName>
</protein>
<comment type="subcellular location">
    <subcellularLocation>
        <location evidence="1">Membrane</location>
        <topology evidence="1">Multi-pass membrane protein</topology>
    </subcellularLocation>
</comment>
<feature type="transmembrane region" description="Helical" evidence="5">
    <location>
        <begin position="120"/>
        <end position="138"/>
    </location>
</feature>
<accession>A0A1G8QW81</accession>
<evidence type="ECO:0000313" key="7">
    <source>
        <dbReference type="Proteomes" id="UP000182836"/>
    </source>
</evidence>
<keyword evidence="3 5" id="KW-1133">Transmembrane helix</keyword>
<feature type="transmembrane region" description="Helical" evidence="5">
    <location>
        <begin position="95"/>
        <end position="114"/>
    </location>
</feature>
<keyword evidence="4 5" id="KW-0472">Membrane</keyword>
<dbReference type="GeneID" id="42305311"/>
<dbReference type="PANTHER" id="PTHR42770">
    <property type="entry name" value="AMINO ACID TRANSPORTER-RELATED"/>
    <property type="match status" value="1"/>
</dbReference>
<feature type="transmembrane region" description="Helical" evidence="5">
    <location>
        <begin position="35"/>
        <end position="55"/>
    </location>
</feature>
<dbReference type="EMBL" id="FNED01000011">
    <property type="protein sequence ID" value="SDJ08921.1"/>
    <property type="molecule type" value="Genomic_DNA"/>
</dbReference>
<reference evidence="6 7" key="1">
    <citation type="submission" date="2016-10" db="EMBL/GenBank/DDBJ databases">
        <authorList>
            <person name="de Groot N.N."/>
        </authorList>
    </citation>
    <scope>NUCLEOTIDE SEQUENCE [LARGE SCALE GENOMIC DNA]</scope>
    <source>
        <strain evidence="6 7">DSM 2895</strain>
    </source>
</reference>
<evidence type="ECO:0000256" key="1">
    <source>
        <dbReference type="ARBA" id="ARBA00004141"/>
    </source>
</evidence>
<evidence type="ECO:0000256" key="5">
    <source>
        <dbReference type="SAM" id="Phobius"/>
    </source>
</evidence>
<evidence type="ECO:0000256" key="3">
    <source>
        <dbReference type="ARBA" id="ARBA00022989"/>
    </source>
</evidence>
<dbReference type="AlphaFoldDB" id="A0A1G8QW81"/>
<sequence length="171" mass="19170">MGGSAAQLSTSRLLFAMGRDNVIPRKFFGYVHPRTGVPIFNVILSGVFSLSALFFDLETAISFFSFGAFTAFTFVNLSVIAYYIVKKRLHTPKAIILYLIFPIIALSFIGMLWYNMDSKALALGIMWNGIGFGYLLYLTKAFREKPPQFIFEERVDKALSSHAVDDSIPTL</sequence>
<name>A0A1G8QW81_ANEMI</name>
<keyword evidence="2 5" id="KW-0812">Transmembrane</keyword>